<dbReference type="GO" id="GO:0003964">
    <property type="term" value="F:RNA-directed DNA polymerase activity"/>
    <property type="evidence" value="ECO:0007669"/>
    <property type="project" value="UniProtKB-KW"/>
</dbReference>
<accession>A0A2P6QSH2</accession>
<keyword evidence="3" id="KW-0064">Aspartyl protease</keyword>
<dbReference type="FunFam" id="3.30.70.270:FF:000026">
    <property type="entry name" value="Transposon Ty3-G Gag-Pol polyprotein"/>
    <property type="match status" value="1"/>
</dbReference>
<dbReference type="Gramene" id="PRQ37125">
    <property type="protein sequence ID" value="PRQ37125"/>
    <property type="gene ID" value="RchiOBHm_Chr4g0399111"/>
</dbReference>
<keyword evidence="8" id="KW-0239">DNA-directed DNA polymerase</keyword>
<keyword evidence="2" id="KW-0479">Metal-binding</keyword>
<dbReference type="GO" id="GO:0003887">
    <property type="term" value="F:DNA-directed DNA polymerase activity"/>
    <property type="evidence" value="ECO:0007669"/>
    <property type="project" value="UniProtKB-KW"/>
</dbReference>
<dbReference type="Pfam" id="PF17921">
    <property type="entry name" value="Integrase_H2C2"/>
    <property type="match status" value="1"/>
</dbReference>
<evidence type="ECO:0000256" key="4">
    <source>
        <dbReference type="ARBA" id="ARBA00022801"/>
    </source>
</evidence>
<dbReference type="Pfam" id="PF17919">
    <property type="entry name" value="RT_RNaseH_2"/>
    <property type="match status" value="1"/>
</dbReference>
<keyword evidence="5" id="KW-0460">Magnesium</keyword>
<keyword evidence="13" id="KW-0548">Nucleotidyltransferase</keyword>
<feature type="domain" description="Integrase catalytic" evidence="12">
    <location>
        <begin position="356"/>
        <end position="520"/>
    </location>
</feature>
<evidence type="ECO:0000256" key="2">
    <source>
        <dbReference type="ARBA" id="ARBA00022723"/>
    </source>
</evidence>
<organism evidence="13 14">
    <name type="scientific">Rosa chinensis</name>
    <name type="common">China rose</name>
    <dbReference type="NCBI Taxonomy" id="74649"/>
    <lineage>
        <taxon>Eukaryota</taxon>
        <taxon>Viridiplantae</taxon>
        <taxon>Streptophyta</taxon>
        <taxon>Embryophyta</taxon>
        <taxon>Tracheophyta</taxon>
        <taxon>Spermatophyta</taxon>
        <taxon>Magnoliopsida</taxon>
        <taxon>eudicotyledons</taxon>
        <taxon>Gunneridae</taxon>
        <taxon>Pentapetalae</taxon>
        <taxon>rosids</taxon>
        <taxon>fabids</taxon>
        <taxon>Rosales</taxon>
        <taxon>Rosaceae</taxon>
        <taxon>Rosoideae</taxon>
        <taxon>Rosoideae incertae sedis</taxon>
        <taxon>Rosa</taxon>
    </lineage>
</organism>
<keyword evidence="9" id="KW-0238">DNA-binding</keyword>
<evidence type="ECO:0000256" key="10">
    <source>
        <dbReference type="ARBA" id="ARBA00023172"/>
    </source>
</evidence>
<dbReference type="InterPro" id="IPR043502">
    <property type="entry name" value="DNA/RNA_pol_sf"/>
</dbReference>
<name>A0A2P6QSH2_ROSCH</name>
<proteinExistence type="predicted"/>
<evidence type="ECO:0000259" key="12">
    <source>
        <dbReference type="PROSITE" id="PS50994"/>
    </source>
</evidence>
<dbReference type="Gene3D" id="3.10.20.370">
    <property type="match status" value="1"/>
</dbReference>
<reference evidence="13 14" key="1">
    <citation type="journal article" date="2018" name="Nat. Genet.">
        <title>The Rosa genome provides new insights in the design of modern roses.</title>
        <authorList>
            <person name="Bendahmane M."/>
        </authorList>
    </citation>
    <scope>NUCLEOTIDE SEQUENCE [LARGE SCALE GENOMIC DNA]</scope>
    <source>
        <strain evidence="14">cv. Old Blush</strain>
    </source>
</reference>
<dbReference type="PANTHER" id="PTHR37984">
    <property type="entry name" value="PROTEIN CBG26694"/>
    <property type="match status" value="1"/>
</dbReference>
<dbReference type="InterPro" id="IPR001584">
    <property type="entry name" value="Integrase_cat-core"/>
</dbReference>
<dbReference type="Gene3D" id="3.30.420.10">
    <property type="entry name" value="Ribonuclease H-like superfamily/Ribonuclease H"/>
    <property type="match status" value="1"/>
</dbReference>
<dbReference type="GO" id="GO:0003677">
    <property type="term" value="F:DNA binding"/>
    <property type="evidence" value="ECO:0007669"/>
    <property type="project" value="UniProtKB-KW"/>
</dbReference>
<keyword evidence="6" id="KW-0229">DNA integration</keyword>
<dbReference type="GO" id="GO:0006508">
    <property type="term" value="P:proteolysis"/>
    <property type="evidence" value="ECO:0007669"/>
    <property type="project" value="UniProtKB-KW"/>
</dbReference>
<dbReference type="SUPFAM" id="SSF56672">
    <property type="entry name" value="DNA/RNA polymerases"/>
    <property type="match status" value="1"/>
</dbReference>
<dbReference type="InterPro" id="IPR043128">
    <property type="entry name" value="Rev_trsase/Diguanyl_cyclase"/>
</dbReference>
<dbReference type="Pfam" id="PF24626">
    <property type="entry name" value="SH3_Tf2-1"/>
    <property type="match status" value="1"/>
</dbReference>
<dbReference type="EC" id="3.1.26.4" evidence="13"/>
<keyword evidence="14" id="KW-1185">Reference proteome</keyword>
<dbReference type="Gene3D" id="1.10.340.70">
    <property type="match status" value="1"/>
</dbReference>
<gene>
    <name evidence="13" type="ORF">RchiOBHm_Chr4g0399111</name>
</gene>
<comment type="caution">
    <text evidence="13">The sequence shown here is derived from an EMBL/GenBank/DDBJ whole genome shotgun (WGS) entry which is preliminary data.</text>
</comment>
<evidence type="ECO:0000256" key="5">
    <source>
        <dbReference type="ARBA" id="ARBA00022842"/>
    </source>
</evidence>
<dbReference type="EC" id="2.7.7.-" evidence="13"/>
<keyword evidence="13" id="KW-0808">Transferase</keyword>
<dbReference type="Proteomes" id="UP000238479">
    <property type="component" value="Chromosome 4"/>
</dbReference>
<evidence type="ECO:0000256" key="7">
    <source>
        <dbReference type="ARBA" id="ARBA00022918"/>
    </source>
</evidence>
<sequence length="714" mass="82499">MSNCEFGTSTVEYLGHIISAQGVAVDPVKIEIIRKWAKPKTLKGLRGFLGMASYYRKFVPNFGIIAKPLTNMFKKDSFVWSPEAERAFEELKLSMTTTPVLAQPDFDKEFVVECDASCLGIGVVLSQDKHPIAFLSKTLAHKYLGLSIYDKEMLAVVYAVQHWRPYLLGHHFKIITDHRTLQHFLDQRITTPAQQKWFLKLIGYDYSIAYRSGPNNVVPDALSQQAELMSLMGVSTPIFKFMEDLQSLCENDAETRTLIDEVQRSPATRKNFTYRDGRLYYKGRFYVPEIAQWRERIMKEFHEGKEGGHSGWLRTYKRVSRNFLWLGVKKMIKIYVSECIICQQNHYEAVAPPGLLQPNPIPQGAWLDISLDFIDGLPNHEGMSTILVVVDRLTKYGHFIALSHPYTAKSVATAFVHNVFKLHGMPKTMITDRDPIFLSAFWKSFFALQGTQLCKSTAYHPQTEGQTESLNKVLEQYLRCSICEKKGNRPDMLPWAEWWYNSTYHSAIKMSPFQALYGISPLTIQTYMPGTTAVHQVDLQLRDRDERLKILQHNIQLPQNRMKVYYDKYHTEREFAVGDMIFLKLQPYRQSSIQKRKSQKLAPRYFGPYQVTAKIGKVAYKLQLPASAKIHPMFHVSLLKKKLGSSVVPRPHLPPILDSDKSHWYPNKILDRGMFKKGNSAEIKWFVQWENSIEDDATWMNADEFMHKFPDFKT</sequence>
<evidence type="ECO:0000256" key="6">
    <source>
        <dbReference type="ARBA" id="ARBA00022908"/>
    </source>
</evidence>
<dbReference type="PANTHER" id="PTHR37984:SF5">
    <property type="entry name" value="PROTEIN NYNRIN-LIKE"/>
    <property type="match status" value="1"/>
</dbReference>
<dbReference type="EMBL" id="PDCK01000042">
    <property type="protein sequence ID" value="PRQ37125.1"/>
    <property type="molecule type" value="Genomic_DNA"/>
</dbReference>
<dbReference type="GO" id="GO:0015074">
    <property type="term" value="P:DNA integration"/>
    <property type="evidence" value="ECO:0007669"/>
    <property type="project" value="UniProtKB-KW"/>
</dbReference>
<keyword evidence="11" id="KW-0511">Multifunctional enzyme</keyword>
<evidence type="ECO:0000313" key="13">
    <source>
        <dbReference type="EMBL" id="PRQ37125.1"/>
    </source>
</evidence>
<dbReference type="OMA" id="KYHTERE"/>
<dbReference type="InterPro" id="IPR041588">
    <property type="entry name" value="Integrase_H2C2"/>
</dbReference>
<dbReference type="InterPro" id="IPR036397">
    <property type="entry name" value="RNaseH_sf"/>
</dbReference>
<evidence type="ECO:0000256" key="11">
    <source>
        <dbReference type="ARBA" id="ARBA00023268"/>
    </source>
</evidence>
<dbReference type="AlphaFoldDB" id="A0A2P6QSH2"/>
<keyword evidence="10" id="KW-0233">DNA recombination</keyword>
<dbReference type="STRING" id="74649.A0A2P6QSH2"/>
<dbReference type="GO" id="GO:0006310">
    <property type="term" value="P:DNA recombination"/>
    <property type="evidence" value="ECO:0007669"/>
    <property type="project" value="UniProtKB-KW"/>
</dbReference>
<dbReference type="Gene3D" id="3.30.70.270">
    <property type="match status" value="1"/>
</dbReference>
<dbReference type="InterPro" id="IPR016197">
    <property type="entry name" value="Chromo-like_dom_sf"/>
</dbReference>
<keyword evidence="1" id="KW-0645">Protease</keyword>
<keyword evidence="7" id="KW-0695">RNA-directed DNA polymerase</keyword>
<dbReference type="InterPro" id="IPR050951">
    <property type="entry name" value="Retrovirus_Pol_polyprotein"/>
</dbReference>
<evidence type="ECO:0000256" key="9">
    <source>
        <dbReference type="ARBA" id="ARBA00023125"/>
    </source>
</evidence>
<dbReference type="PROSITE" id="PS50994">
    <property type="entry name" value="INTEGRASE"/>
    <property type="match status" value="1"/>
</dbReference>
<dbReference type="InterPro" id="IPR012337">
    <property type="entry name" value="RNaseH-like_sf"/>
</dbReference>
<dbReference type="GO" id="GO:0046872">
    <property type="term" value="F:metal ion binding"/>
    <property type="evidence" value="ECO:0007669"/>
    <property type="project" value="UniProtKB-KW"/>
</dbReference>
<evidence type="ECO:0000313" key="14">
    <source>
        <dbReference type="Proteomes" id="UP000238479"/>
    </source>
</evidence>
<keyword evidence="4 13" id="KW-0378">Hydrolase</keyword>
<dbReference type="GO" id="GO:0004190">
    <property type="term" value="F:aspartic-type endopeptidase activity"/>
    <property type="evidence" value="ECO:0007669"/>
    <property type="project" value="UniProtKB-KW"/>
</dbReference>
<protein>
    <submittedName>
        <fullName evidence="13">Putative nucleotidyltransferase, Ribonuclease H</fullName>
        <ecNumber evidence="13">2.7.7.-</ecNumber>
        <ecNumber evidence="13">3.1.26.4</ecNumber>
    </submittedName>
</protein>
<evidence type="ECO:0000256" key="8">
    <source>
        <dbReference type="ARBA" id="ARBA00022932"/>
    </source>
</evidence>
<dbReference type="CDD" id="cd09274">
    <property type="entry name" value="RNase_HI_RT_Ty3"/>
    <property type="match status" value="1"/>
</dbReference>
<dbReference type="SUPFAM" id="SSF54160">
    <property type="entry name" value="Chromo domain-like"/>
    <property type="match status" value="1"/>
</dbReference>
<dbReference type="GO" id="GO:0004523">
    <property type="term" value="F:RNA-DNA hybrid ribonuclease activity"/>
    <property type="evidence" value="ECO:0007669"/>
    <property type="project" value="UniProtKB-EC"/>
</dbReference>
<dbReference type="InterPro" id="IPR056924">
    <property type="entry name" value="SH3_Tf2-1"/>
</dbReference>
<dbReference type="SUPFAM" id="SSF53098">
    <property type="entry name" value="Ribonuclease H-like"/>
    <property type="match status" value="1"/>
</dbReference>
<evidence type="ECO:0000256" key="1">
    <source>
        <dbReference type="ARBA" id="ARBA00022670"/>
    </source>
</evidence>
<dbReference type="InterPro" id="IPR041577">
    <property type="entry name" value="RT_RNaseH_2"/>
</dbReference>
<evidence type="ECO:0000256" key="3">
    <source>
        <dbReference type="ARBA" id="ARBA00022750"/>
    </source>
</evidence>